<protein>
    <recommendedName>
        <fullName evidence="3">beta-N-acetylhexosaminidase</fullName>
        <ecNumber evidence="3">3.2.1.52</ecNumber>
    </recommendedName>
</protein>
<evidence type="ECO:0000313" key="10">
    <source>
        <dbReference type="Proteomes" id="UP000009872"/>
    </source>
</evidence>
<dbReference type="InterPro" id="IPR015882">
    <property type="entry name" value="HEX_bac_N"/>
</dbReference>
<dbReference type="GO" id="GO:0005975">
    <property type="term" value="P:carbohydrate metabolic process"/>
    <property type="evidence" value="ECO:0007669"/>
    <property type="project" value="InterPro"/>
</dbReference>
<keyword evidence="10" id="KW-1185">Reference proteome</keyword>
<evidence type="ECO:0000256" key="5">
    <source>
        <dbReference type="ARBA" id="ARBA00023295"/>
    </source>
</evidence>
<accession>K9E907</accession>
<dbReference type="SUPFAM" id="SSF55545">
    <property type="entry name" value="beta-N-acetylhexosaminidase-like domain"/>
    <property type="match status" value="1"/>
</dbReference>
<dbReference type="Gene3D" id="3.30.379.10">
    <property type="entry name" value="Chitobiase/beta-hexosaminidase domain 2-like"/>
    <property type="match status" value="1"/>
</dbReference>
<evidence type="ECO:0000256" key="1">
    <source>
        <dbReference type="ARBA" id="ARBA00001231"/>
    </source>
</evidence>
<dbReference type="STRING" id="742727.HMPREF9447_00756"/>
<evidence type="ECO:0000256" key="3">
    <source>
        <dbReference type="ARBA" id="ARBA00012663"/>
    </source>
</evidence>
<dbReference type="PANTHER" id="PTHR22600:SF57">
    <property type="entry name" value="BETA-N-ACETYLHEXOSAMINIDASE"/>
    <property type="match status" value="1"/>
</dbReference>
<dbReference type="HOGENOM" id="CLU_007082_5_1_10"/>
<dbReference type="PANTHER" id="PTHR22600">
    <property type="entry name" value="BETA-HEXOSAMINIDASE"/>
    <property type="match status" value="1"/>
</dbReference>
<organism evidence="9 10">
    <name type="scientific">Bacteroides oleiciplenus YIT 12058</name>
    <dbReference type="NCBI Taxonomy" id="742727"/>
    <lineage>
        <taxon>Bacteria</taxon>
        <taxon>Pseudomonadati</taxon>
        <taxon>Bacteroidota</taxon>
        <taxon>Bacteroidia</taxon>
        <taxon>Bacteroidales</taxon>
        <taxon>Bacteroidaceae</taxon>
        <taxon>Bacteroides</taxon>
    </lineage>
</organism>
<feature type="domain" description="Beta-hexosaminidase bacterial type N-terminal" evidence="8">
    <location>
        <begin position="45"/>
        <end position="160"/>
    </location>
</feature>
<dbReference type="PATRIC" id="fig|742727.4.peg.758"/>
<dbReference type="CDD" id="cd06563">
    <property type="entry name" value="GH20_chitobiase-like"/>
    <property type="match status" value="1"/>
</dbReference>
<dbReference type="GO" id="GO:0004563">
    <property type="term" value="F:beta-N-acetylhexosaminidase activity"/>
    <property type="evidence" value="ECO:0007669"/>
    <property type="project" value="UniProtKB-EC"/>
</dbReference>
<feature type="active site" description="Proton donor" evidence="6">
    <location>
        <position position="326"/>
    </location>
</feature>
<comment type="catalytic activity">
    <reaction evidence="1">
        <text>Hydrolysis of terminal non-reducing N-acetyl-D-hexosamine residues in N-acetyl-beta-D-hexosaminides.</text>
        <dbReference type="EC" id="3.2.1.52"/>
    </reaction>
</comment>
<keyword evidence="5" id="KW-0326">Glycosidase</keyword>
<dbReference type="PRINTS" id="PR00738">
    <property type="entry name" value="GLHYDRLASE20"/>
</dbReference>
<evidence type="ECO:0000259" key="8">
    <source>
        <dbReference type="Pfam" id="PF02838"/>
    </source>
</evidence>
<evidence type="ECO:0000256" key="4">
    <source>
        <dbReference type="ARBA" id="ARBA00022801"/>
    </source>
</evidence>
<evidence type="ECO:0000256" key="2">
    <source>
        <dbReference type="ARBA" id="ARBA00006285"/>
    </source>
</evidence>
<comment type="similarity">
    <text evidence="2">Belongs to the glycosyl hydrolase 20 family.</text>
</comment>
<gene>
    <name evidence="9" type="ORF">HMPREF9447_00756</name>
</gene>
<dbReference type="EC" id="3.2.1.52" evidence="3"/>
<dbReference type="Pfam" id="PF02838">
    <property type="entry name" value="Glyco_hydro_20b"/>
    <property type="match status" value="1"/>
</dbReference>
<evidence type="ECO:0000256" key="6">
    <source>
        <dbReference type="PIRSR" id="PIRSR625705-1"/>
    </source>
</evidence>
<dbReference type="eggNOG" id="COG3525">
    <property type="taxonomic scope" value="Bacteria"/>
</dbReference>
<dbReference type="AlphaFoldDB" id="K9E907"/>
<dbReference type="InterPro" id="IPR015883">
    <property type="entry name" value="Glyco_hydro_20_cat"/>
</dbReference>
<evidence type="ECO:0000259" key="7">
    <source>
        <dbReference type="Pfam" id="PF00728"/>
    </source>
</evidence>
<dbReference type="Gene3D" id="3.20.20.80">
    <property type="entry name" value="Glycosidases"/>
    <property type="match status" value="1"/>
</dbReference>
<feature type="domain" description="Glycoside hydrolase family 20 catalytic" evidence="7">
    <location>
        <begin position="165"/>
        <end position="496"/>
    </location>
</feature>
<proteinExistence type="inferred from homology"/>
<dbReference type="InterPro" id="IPR017853">
    <property type="entry name" value="GH"/>
</dbReference>
<dbReference type="EMBL" id="ADLF01000002">
    <property type="protein sequence ID" value="EKU92306.1"/>
    <property type="molecule type" value="Genomic_DNA"/>
</dbReference>
<dbReference type="GO" id="GO:0016020">
    <property type="term" value="C:membrane"/>
    <property type="evidence" value="ECO:0007669"/>
    <property type="project" value="TreeGrafter"/>
</dbReference>
<dbReference type="InterPro" id="IPR029018">
    <property type="entry name" value="Hex-like_dom2"/>
</dbReference>
<sequence>MSSGRKNTILLKTQNVKQTLKLMRHLMIIIFLFFYTRPSVAQLPIPTPEKIQSTQGTFHLKDKYPTVYVVDKSAPYLELFQKEVLHTTSIRLSNQKQKATISFISDSSLPSESYKIHITQKHIEIHAKDKGGFIYAVQTLRQWVSMEQGHPTFACADITDSPRLNWRCFMLDSGRQFQKVPTIKKYIDMASLLKMNRFHWHLTEGLGWRIEIKRYPELTRTGAFVGKGTEQQGYYSQEDIREIVKYAVDRNITIVPEIDMPGHAEAALSAYPELGCFGTPIEVPENGFTQNIFCAGKENTIAFLKNVLDEVCELFPSTYIHLGGDEALKGNWDKCPDCQQTIKKEKLKGSHDLQLWFSSQMADYLKAKGRKAIFWGDIVYEDGYPLPDNIVIQWWNWRGHKDLALKNAIRNGYPVICSTNCYMYLNFPVTPWKGYDKNRTFDLKDVYLHNPSYKTEENPLIIGMTCALWTDYGVTENMIDNRLFPRILAIAEQMWYKGELCSFDTFYNNVLQKKNWFNNQGFQFGPALK</sequence>
<reference evidence="9 10" key="1">
    <citation type="submission" date="2012-09" db="EMBL/GenBank/DDBJ databases">
        <title>The Genome Sequence of Bacteroides oleiciplenus YIT 12058.</title>
        <authorList>
            <consortium name="The Broad Institute Genome Sequencing Platform"/>
            <person name="Earl A."/>
            <person name="Ward D."/>
            <person name="Feldgarden M."/>
            <person name="Gevers D."/>
            <person name="Morotomi M."/>
            <person name="Walker B."/>
            <person name="Young S.K."/>
            <person name="Zeng Q."/>
            <person name="Gargeya S."/>
            <person name="Fitzgerald M."/>
            <person name="Haas B."/>
            <person name="Abouelleil A."/>
            <person name="Alvarado L."/>
            <person name="Arachchi H.M."/>
            <person name="Berlin A.M."/>
            <person name="Chapman S.B."/>
            <person name="Goldberg J."/>
            <person name="Griggs A."/>
            <person name="Gujja S."/>
            <person name="Hansen M."/>
            <person name="Howarth C."/>
            <person name="Imamovic A."/>
            <person name="Larimer J."/>
            <person name="McCowen C."/>
            <person name="Montmayeur A."/>
            <person name="Murphy C."/>
            <person name="Neiman D."/>
            <person name="Pearson M."/>
            <person name="Priest M."/>
            <person name="Roberts A."/>
            <person name="Saif S."/>
            <person name="Shea T."/>
            <person name="Sisk P."/>
            <person name="Sykes S."/>
            <person name="Wortman J."/>
            <person name="Nusbaum C."/>
            <person name="Birren B."/>
        </authorList>
    </citation>
    <scope>NUCLEOTIDE SEQUENCE [LARGE SCALE GENOMIC DNA]</scope>
    <source>
        <strain evidence="9 10">YIT 12058</strain>
    </source>
</reference>
<dbReference type="Pfam" id="PF00728">
    <property type="entry name" value="Glyco_hydro_20"/>
    <property type="match status" value="1"/>
</dbReference>
<keyword evidence="4" id="KW-0378">Hydrolase</keyword>
<dbReference type="GO" id="GO:0030203">
    <property type="term" value="P:glycosaminoglycan metabolic process"/>
    <property type="evidence" value="ECO:0007669"/>
    <property type="project" value="TreeGrafter"/>
</dbReference>
<dbReference type="Proteomes" id="UP000009872">
    <property type="component" value="Unassembled WGS sequence"/>
</dbReference>
<comment type="caution">
    <text evidence="9">The sequence shown here is derived from an EMBL/GenBank/DDBJ whole genome shotgun (WGS) entry which is preliminary data.</text>
</comment>
<name>K9E907_9BACE</name>
<dbReference type="SUPFAM" id="SSF51445">
    <property type="entry name" value="(Trans)glycosidases"/>
    <property type="match status" value="1"/>
</dbReference>
<evidence type="ECO:0000313" key="9">
    <source>
        <dbReference type="EMBL" id="EKU92306.1"/>
    </source>
</evidence>
<dbReference type="InterPro" id="IPR025705">
    <property type="entry name" value="Beta_hexosaminidase_sua/sub"/>
</dbReference>